<evidence type="ECO:0000313" key="12">
    <source>
        <dbReference type="EMBL" id="MFC7057011.1"/>
    </source>
</evidence>
<dbReference type="GeneID" id="76628812"/>
<dbReference type="SUPFAM" id="SSF52540">
    <property type="entry name" value="P-loop containing nucleoside triphosphate hydrolases"/>
    <property type="match status" value="1"/>
</dbReference>
<organism evidence="12 13">
    <name type="scientific">Halovenus salina</name>
    <dbReference type="NCBI Taxonomy" id="1510225"/>
    <lineage>
        <taxon>Archaea</taxon>
        <taxon>Methanobacteriati</taxon>
        <taxon>Methanobacteriota</taxon>
        <taxon>Stenosarchaea group</taxon>
        <taxon>Halobacteria</taxon>
        <taxon>Halobacteriales</taxon>
        <taxon>Haloarculaceae</taxon>
        <taxon>Halovenus</taxon>
    </lineage>
</organism>
<comment type="subunit">
    <text evidence="7">The complex is composed of two ATP-binding proteins (BtuD), two transmembrane proteins (BtuC) and a solute-binding protein (BtuF).</text>
</comment>
<evidence type="ECO:0000256" key="10">
    <source>
        <dbReference type="ARBA" id="ARBA00077139"/>
    </source>
</evidence>
<keyword evidence="1" id="KW-0813">Transport</keyword>
<dbReference type="Proteomes" id="UP001596445">
    <property type="component" value="Unassembled WGS sequence"/>
</dbReference>
<evidence type="ECO:0000256" key="9">
    <source>
        <dbReference type="ARBA" id="ARBA00073649"/>
    </source>
</evidence>
<protein>
    <recommendedName>
        <fullName evidence="9">Cobalamin import ATP-binding protein BtuD</fullName>
        <ecNumber evidence="8">7.6.2.8</ecNumber>
    </recommendedName>
    <alternativeName>
        <fullName evidence="10">Vitamin B12-transporting ATPase</fullName>
    </alternativeName>
</protein>
<reference evidence="12 13" key="1">
    <citation type="journal article" date="2019" name="Int. J. Syst. Evol. Microbiol.">
        <title>The Global Catalogue of Microorganisms (GCM) 10K type strain sequencing project: providing services to taxonomists for standard genome sequencing and annotation.</title>
        <authorList>
            <consortium name="The Broad Institute Genomics Platform"/>
            <consortium name="The Broad Institute Genome Sequencing Center for Infectious Disease"/>
            <person name="Wu L."/>
            <person name="Ma J."/>
        </authorList>
    </citation>
    <scope>NUCLEOTIDE SEQUENCE [LARGE SCALE GENOMIC DNA]</scope>
    <source>
        <strain evidence="12 13">JCM 30072</strain>
    </source>
</reference>
<keyword evidence="4" id="KW-1278">Translocase</keyword>
<dbReference type="CDD" id="cd03214">
    <property type="entry name" value="ABC_Iron-Siderophores_B12_Hemin"/>
    <property type="match status" value="1"/>
</dbReference>
<evidence type="ECO:0000256" key="4">
    <source>
        <dbReference type="ARBA" id="ARBA00022967"/>
    </source>
</evidence>
<evidence type="ECO:0000259" key="11">
    <source>
        <dbReference type="PROSITE" id="PS50893"/>
    </source>
</evidence>
<dbReference type="RefSeq" id="WP_267162724.1">
    <property type="nucleotide sequence ID" value="NZ_CP112972.1"/>
</dbReference>
<sequence>MIRVDGVARTFGDVSVLDDIDLRVDPGEFVAVVGPNGAGKTTLLRTINGLLDPDEGEVALDGDRLSDLSSRAVSRRLATVPQDTHVGFSFRAEEIIEMGRTPHRSRLDWSDDGEPVEAALERTETTHLRDRRVDDLSGGERQRVLLARALAQEPDALLLDEPTASLDINHQIRVLNLVADLVEEGRAALAAIHDLDLAARFCDRLVLLYDGTIAARGRPETVLRDSRLADAFDTETAVTHNPVTGTPTVAALSERPDRDSHVHVAGGGKPGVAAVRSLWRAGFEVTVGPVPTGDAAGELCQQLGIEVTTAPAFQRPDDALEEAVANARKADTVVVTDGPGSQFVAEATETSAQVRTDARKSVAARVDGGQVDDSGVALVTAVLDQIGDGSDSSHLGKNTLHK</sequence>
<evidence type="ECO:0000256" key="7">
    <source>
        <dbReference type="ARBA" id="ARBA00064420"/>
    </source>
</evidence>
<dbReference type="NCBIfam" id="NF010068">
    <property type="entry name" value="PRK13548.1"/>
    <property type="match status" value="1"/>
</dbReference>
<proteinExistence type="predicted"/>
<dbReference type="PANTHER" id="PTHR42794:SF1">
    <property type="entry name" value="HEMIN IMPORT ATP-BINDING PROTEIN HMUV"/>
    <property type="match status" value="1"/>
</dbReference>
<evidence type="ECO:0000256" key="6">
    <source>
        <dbReference type="ARBA" id="ARBA00058960"/>
    </source>
</evidence>
<keyword evidence="2" id="KW-0547">Nucleotide-binding</keyword>
<comment type="caution">
    <text evidence="12">The sequence shown here is derived from an EMBL/GenBank/DDBJ whole genome shotgun (WGS) entry which is preliminary data.</text>
</comment>
<evidence type="ECO:0000313" key="13">
    <source>
        <dbReference type="Proteomes" id="UP001596445"/>
    </source>
</evidence>
<dbReference type="InterPro" id="IPR003593">
    <property type="entry name" value="AAA+_ATPase"/>
</dbReference>
<evidence type="ECO:0000256" key="5">
    <source>
        <dbReference type="ARBA" id="ARBA00050590"/>
    </source>
</evidence>
<dbReference type="InterPro" id="IPR027417">
    <property type="entry name" value="P-loop_NTPase"/>
</dbReference>
<dbReference type="EMBL" id="JBHSZI010000001">
    <property type="protein sequence ID" value="MFC7057011.1"/>
    <property type="molecule type" value="Genomic_DNA"/>
</dbReference>
<evidence type="ECO:0000256" key="2">
    <source>
        <dbReference type="ARBA" id="ARBA00022741"/>
    </source>
</evidence>
<dbReference type="GO" id="GO:0015420">
    <property type="term" value="F:ABC-type vitamin B12 transporter activity"/>
    <property type="evidence" value="ECO:0007669"/>
    <property type="project" value="UniProtKB-EC"/>
</dbReference>
<evidence type="ECO:0000256" key="3">
    <source>
        <dbReference type="ARBA" id="ARBA00022840"/>
    </source>
</evidence>
<dbReference type="PROSITE" id="PS00211">
    <property type="entry name" value="ABC_TRANSPORTER_1"/>
    <property type="match status" value="1"/>
</dbReference>
<keyword evidence="3 12" id="KW-0067">ATP-binding</keyword>
<dbReference type="PROSITE" id="PS50893">
    <property type="entry name" value="ABC_TRANSPORTER_2"/>
    <property type="match status" value="1"/>
</dbReference>
<accession>A0ABD5VYE8</accession>
<dbReference type="EC" id="7.6.2.8" evidence="8"/>
<feature type="domain" description="ABC transporter" evidence="11">
    <location>
        <begin position="2"/>
        <end position="235"/>
    </location>
</feature>
<dbReference type="AlphaFoldDB" id="A0ABD5VYE8"/>
<gene>
    <name evidence="12" type="ORF">ACFQQG_00990</name>
</gene>
<dbReference type="GO" id="GO:0005524">
    <property type="term" value="F:ATP binding"/>
    <property type="evidence" value="ECO:0007669"/>
    <property type="project" value="UniProtKB-KW"/>
</dbReference>
<evidence type="ECO:0000256" key="1">
    <source>
        <dbReference type="ARBA" id="ARBA00022448"/>
    </source>
</evidence>
<dbReference type="SMART" id="SM00382">
    <property type="entry name" value="AAA"/>
    <property type="match status" value="1"/>
</dbReference>
<evidence type="ECO:0000256" key="8">
    <source>
        <dbReference type="ARBA" id="ARBA00066387"/>
    </source>
</evidence>
<comment type="catalytic activity">
    <reaction evidence="5">
        <text>an R-cob(III)alamin(out) + ATP + H2O = an R-cob(III)alamin(in) + ADP + phosphate + H(+)</text>
        <dbReference type="Rhea" id="RHEA:17873"/>
        <dbReference type="ChEBI" id="CHEBI:15377"/>
        <dbReference type="ChEBI" id="CHEBI:15378"/>
        <dbReference type="ChEBI" id="CHEBI:30616"/>
        <dbReference type="ChEBI" id="CHEBI:43474"/>
        <dbReference type="ChEBI" id="CHEBI:140785"/>
        <dbReference type="ChEBI" id="CHEBI:456216"/>
        <dbReference type="EC" id="7.6.2.8"/>
    </reaction>
</comment>
<dbReference type="InterPro" id="IPR003439">
    <property type="entry name" value="ABC_transporter-like_ATP-bd"/>
</dbReference>
<dbReference type="Pfam" id="PF00005">
    <property type="entry name" value="ABC_tran"/>
    <property type="match status" value="1"/>
</dbReference>
<dbReference type="PANTHER" id="PTHR42794">
    <property type="entry name" value="HEMIN IMPORT ATP-BINDING PROTEIN HMUV"/>
    <property type="match status" value="1"/>
</dbReference>
<name>A0ABD5VYE8_9EURY</name>
<comment type="function">
    <text evidence="6">Required for corrinoid utilization. Probably part of the ABC transporter complex BtuCDF involved in cobalamin (vitamin B12) import. Probably responsible for energy coupling to the transport system.</text>
</comment>
<keyword evidence="13" id="KW-1185">Reference proteome</keyword>
<dbReference type="InterPro" id="IPR017871">
    <property type="entry name" value="ABC_transporter-like_CS"/>
</dbReference>
<dbReference type="Gene3D" id="3.40.50.300">
    <property type="entry name" value="P-loop containing nucleotide triphosphate hydrolases"/>
    <property type="match status" value="1"/>
</dbReference>
<dbReference type="FunFam" id="3.40.50.300:FF:000134">
    <property type="entry name" value="Iron-enterobactin ABC transporter ATP-binding protein"/>
    <property type="match status" value="1"/>
</dbReference>